<dbReference type="Proteomes" id="UP001227268">
    <property type="component" value="Unassembled WGS sequence"/>
</dbReference>
<reference evidence="1" key="1">
    <citation type="submission" date="2023-04" db="EMBL/GenBank/DDBJ databases">
        <title>Draft Genome sequencing of Naganishia species isolated from polar environments using Oxford Nanopore Technology.</title>
        <authorList>
            <person name="Leo P."/>
            <person name="Venkateswaran K."/>
        </authorList>
    </citation>
    <scope>NUCLEOTIDE SEQUENCE</scope>
    <source>
        <strain evidence="1">MNA-CCFEE 5423</strain>
    </source>
</reference>
<gene>
    <name evidence="1" type="ORF">QFC21_001926</name>
</gene>
<comment type="caution">
    <text evidence="1">The sequence shown here is derived from an EMBL/GenBank/DDBJ whole genome shotgun (WGS) entry which is preliminary data.</text>
</comment>
<sequence>MFRFWIRSENLPRVQRHSVDDRKQGSNLGEGSGTHTRLNDASLNGRESPPRKRLRRSPSYEPYQRKVSTTDRSSENIGSTGTNKMPPRDPAYDRDKRHSHEDSRLNFRDNRPDPASRDNNDGQGRFNTNNGKSNRWEQGSSRSYKDQRPDATKSYTGGIPRKSLADQSDVFNRSGNGFKKRGDPAMAQKRLHTSPAASKKNRRDSRSRSPQNRRDRLQTSQHPSDEPSRSGRRQEVQAPSVASNRQRRPRSRSVSSSDSDSSRSRSRYRRRYSRSPSSSPPRTSRRRRRSSSSSSRRSERTRRRYNRSSTRSESSRSPPRRQDRPIDRGARAPHTAAIPARIPPSSNMRLTDSSNAGTLLQSRSAPVKIALPTAEHKQLPVGPAATRNRPKPIQILPNVVNRNSPLHPQQFPARLVPSGPRAMTSPHGATPGTPNDGDVIALDNLRSSLRLQHELYDRMRGAASADVRQALMALIESDPDFNTDVEAFWRRILKKQPSEDQLTNLRVLQGQHMIVAGLERQEEELQTRIAKAASAAAAPQGERYQLGVISRPSDKEEQKVQTPSTESEARMPPLRNDTNATTEESQRLHQPSCLEDDRARLRPQDESIPAEIETKAIAANHRQEQGSSSRSDKKKSEEKKRPTGKKPPVPYEKIAQVGEGTYGKVYKARNGDGTGLVALKRIRMEGEKDGFPVTAMREIKLLQSLDQENIVKLYEMMISHGSVHMVMEYMDHDLSGILSQPQITLSVANLKSFCQQMLRGLAYLHQKAILHRDMKGSNILINSRGELKLADFGLARHFTKRKRNDYTNRVVTLWYRSPELLLGETMYDVCIDNWSAGCIMLELFVRKPVFQGNDEIHQLEVIYEIMGSPTEEEWPGLASMPWYELVKPKEVLPSRFEEYFAKRLNIAGTQLAKGLLHYDPAKRLTADQALESAFFSTEEPAPEIPSQ</sequence>
<evidence type="ECO:0000313" key="2">
    <source>
        <dbReference type="Proteomes" id="UP001227268"/>
    </source>
</evidence>
<proteinExistence type="predicted"/>
<evidence type="ECO:0000313" key="1">
    <source>
        <dbReference type="EMBL" id="KAJ9104431.1"/>
    </source>
</evidence>
<keyword evidence="2" id="KW-1185">Reference proteome</keyword>
<name>A0ACC2W061_9TREE</name>
<dbReference type="EMBL" id="JASBWT010000005">
    <property type="protein sequence ID" value="KAJ9104431.1"/>
    <property type="molecule type" value="Genomic_DNA"/>
</dbReference>
<accession>A0ACC2W061</accession>
<organism evidence="1 2">
    <name type="scientific">Naganishia friedmannii</name>
    <dbReference type="NCBI Taxonomy" id="89922"/>
    <lineage>
        <taxon>Eukaryota</taxon>
        <taxon>Fungi</taxon>
        <taxon>Dikarya</taxon>
        <taxon>Basidiomycota</taxon>
        <taxon>Agaricomycotina</taxon>
        <taxon>Tremellomycetes</taxon>
        <taxon>Filobasidiales</taxon>
        <taxon>Filobasidiaceae</taxon>
        <taxon>Naganishia</taxon>
    </lineage>
</organism>
<protein>
    <submittedName>
        <fullName evidence="1">Uncharacterized protein</fullName>
    </submittedName>
</protein>